<evidence type="ECO:0000313" key="3">
    <source>
        <dbReference type="Proteomes" id="UP000481517"/>
    </source>
</evidence>
<accession>A0A6S6WNV5</accession>
<protein>
    <recommendedName>
        <fullName evidence="4">General secretion pathway protein M</fullName>
    </recommendedName>
</protein>
<proteinExistence type="predicted"/>
<keyword evidence="3" id="KW-1185">Reference proteome</keyword>
<evidence type="ECO:0000256" key="1">
    <source>
        <dbReference type="SAM" id="Coils"/>
    </source>
</evidence>
<name>A0A6S6WNV5_9GAMM</name>
<gene>
    <name evidence="2" type="ORF">PSI9734_01587</name>
</gene>
<keyword evidence="1" id="KW-0175">Coiled coil</keyword>
<dbReference type="RefSeq" id="WP_173920564.1">
    <property type="nucleotide sequence ID" value="NZ_CADCXY010000003.1"/>
</dbReference>
<feature type="coiled-coil region" evidence="1">
    <location>
        <begin position="43"/>
        <end position="70"/>
    </location>
</feature>
<evidence type="ECO:0000313" key="2">
    <source>
        <dbReference type="EMBL" id="CAB0151174.1"/>
    </source>
</evidence>
<reference evidence="2 3" key="1">
    <citation type="submission" date="2020-02" db="EMBL/GenBank/DDBJ databases">
        <authorList>
            <person name="Rodrigo-Torres L."/>
            <person name="Arahal R. D."/>
            <person name="Lucena T."/>
        </authorList>
    </citation>
    <scope>NUCLEOTIDE SEQUENCE [LARGE SCALE GENOMIC DNA]</scope>
    <source>
        <strain evidence="2 3">CECT 9734</strain>
    </source>
</reference>
<dbReference type="Proteomes" id="UP000481517">
    <property type="component" value="Unassembled WGS sequence"/>
</dbReference>
<evidence type="ECO:0008006" key="4">
    <source>
        <dbReference type="Google" id="ProtNLM"/>
    </source>
</evidence>
<sequence length="183" mass="20409">MTDNQRTLLIVAVFLAAVQFIVKPIVNWQNQVATELALTHGQVQRSEQLLAHAEQVRKAHQNAIEQQQTLIEGMPSAAETTLLQIQLQDRLATLLRKQDIAIDEFNWVTGAQPQTNAISTLNAKVKLAGNIEALAQAQFALMQELPFVQHQSIELRPSQRRRGNNYELTFLLQVAVRQPGGGS</sequence>
<dbReference type="EMBL" id="CADCXY010000003">
    <property type="protein sequence ID" value="CAB0151174.1"/>
    <property type="molecule type" value="Genomic_DNA"/>
</dbReference>
<dbReference type="AlphaFoldDB" id="A0A6S6WNV5"/>
<organism evidence="2 3">
    <name type="scientific">Pseudidiomarina piscicola</name>
    <dbReference type="NCBI Taxonomy" id="2614830"/>
    <lineage>
        <taxon>Bacteria</taxon>
        <taxon>Pseudomonadati</taxon>
        <taxon>Pseudomonadota</taxon>
        <taxon>Gammaproteobacteria</taxon>
        <taxon>Alteromonadales</taxon>
        <taxon>Idiomarinaceae</taxon>
        <taxon>Pseudidiomarina</taxon>
    </lineage>
</organism>